<dbReference type="AlphaFoldDB" id="A0A8H7E884"/>
<dbReference type="Proteomes" id="UP000606974">
    <property type="component" value="Unassembled WGS sequence"/>
</dbReference>
<feature type="region of interest" description="Disordered" evidence="1">
    <location>
        <begin position="1"/>
        <end position="109"/>
    </location>
</feature>
<dbReference type="EMBL" id="JAACFV010000029">
    <property type="protein sequence ID" value="KAF7510521.1"/>
    <property type="molecule type" value="Genomic_DNA"/>
</dbReference>
<comment type="caution">
    <text evidence="2">The sequence shown here is derived from an EMBL/GenBank/DDBJ whole genome shotgun (WGS) entry which is preliminary data.</text>
</comment>
<evidence type="ECO:0000313" key="3">
    <source>
        <dbReference type="Proteomes" id="UP000606974"/>
    </source>
</evidence>
<gene>
    <name evidence="2" type="ORF">GJ744_006367</name>
</gene>
<organism evidence="2 3">
    <name type="scientific">Endocarpon pusillum</name>
    <dbReference type="NCBI Taxonomy" id="364733"/>
    <lineage>
        <taxon>Eukaryota</taxon>
        <taxon>Fungi</taxon>
        <taxon>Dikarya</taxon>
        <taxon>Ascomycota</taxon>
        <taxon>Pezizomycotina</taxon>
        <taxon>Eurotiomycetes</taxon>
        <taxon>Chaetothyriomycetidae</taxon>
        <taxon>Verrucariales</taxon>
        <taxon>Verrucariaceae</taxon>
        <taxon>Endocarpon</taxon>
    </lineage>
</organism>
<evidence type="ECO:0000313" key="2">
    <source>
        <dbReference type="EMBL" id="KAF7510521.1"/>
    </source>
</evidence>
<keyword evidence="3" id="KW-1185">Reference proteome</keyword>
<feature type="compositionally biased region" description="Basic and acidic residues" evidence="1">
    <location>
        <begin position="58"/>
        <end position="67"/>
    </location>
</feature>
<feature type="compositionally biased region" description="Polar residues" evidence="1">
    <location>
        <begin position="81"/>
        <end position="109"/>
    </location>
</feature>
<accession>A0A8H7E884</accession>
<feature type="compositionally biased region" description="Polar residues" evidence="1">
    <location>
        <begin position="23"/>
        <end position="33"/>
    </location>
</feature>
<proteinExistence type="predicted"/>
<reference evidence="2" key="1">
    <citation type="submission" date="2020-02" db="EMBL/GenBank/DDBJ databases">
        <authorList>
            <person name="Palmer J.M."/>
        </authorList>
    </citation>
    <scope>NUCLEOTIDE SEQUENCE</scope>
    <source>
        <strain evidence="2">EPUS1.4</strain>
        <tissue evidence="2">Thallus</tissue>
    </source>
</reference>
<protein>
    <submittedName>
        <fullName evidence="2">Uncharacterized protein</fullName>
    </submittedName>
</protein>
<evidence type="ECO:0000256" key="1">
    <source>
        <dbReference type="SAM" id="MobiDB-lite"/>
    </source>
</evidence>
<sequence length="155" mass="17563">MLPMKTLRPLLEDRRLPGKPFRASQQQPRSSKVQMKPNFHQEERDRSTSLNRAQTHPVDGRDQEGPPKLDLPPTYTKGRPLTTTRKPMSKSPTKPSCGSGSIAGATTTEGTQLRLVRECRRERSSNRKHGLHSLLLNSISIPGWRQRPAKLQRLL</sequence>
<name>A0A8H7E884_9EURO</name>